<dbReference type="InterPro" id="IPR014044">
    <property type="entry name" value="CAP_dom"/>
</dbReference>
<dbReference type="InterPro" id="IPR035940">
    <property type="entry name" value="CAP_sf"/>
</dbReference>
<dbReference type="InterPro" id="IPR003646">
    <property type="entry name" value="SH3-like_bac-type"/>
</dbReference>
<gene>
    <name evidence="4" type="ORF">SAMN02746098_04770</name>
</gene>
<reference evidence="5" key="1">
    <citation type="submission" date="2016-11" db="EMBL/GenBank/DDBJ databases">
        <authorList>
            <person name="Varghese N."/>
            <person name="Submissions S."/>
        </authorList>
    </citation>
    <scope>NUCLEOTIDE SEQUENCE [LARGE SCALE GENOMIC DNA]</scope>
    <source>
        <strain evidence="5">DSM 15449</strain>
    </source>
</reference>
<keyword evidence="2" id="KW-0732">Signal</keyword>
<accession>A0A1M6ELR9</accession>
<keyword evidence="5" id="KW-1185">Reference proteome</keyword>
<dbReference type="SUPFAM" id="SSF55797">
    <property type="entry name" value="PR-1-like"/>
    <property type="match status" value="1"/>
</dbReference>
<protein>
    <submittedName>
        <fullName evidence="4">Uncharacterized protein, YkwD family</fullName>
    </submittedName>
</protein>
<evidence type="ECO:0000256" key="1">
    <source>
        <dbReference type="SAM" id="MobiDB-lite"/>
    </source>
</evidence>
<evidence type="ECO:0000259" key="3">
    <source>
        <dbReference type="PROSITE" id="PS51781"/>
    </source>
</evidence>
<dbReference type="EMBL" id="FQXJ01000027">
    <property type="protein sequence ID" value="SHI86208.1"/>
    <property type="molecule type" value="Genomic_DNA"/>
</dbReference>
<dbReference type="PANTHER" id="PTHR31157">
    <property type="entry name" value="SCP DOMAIN-CONTAINING PROTEIN"/>
    <property type="match status" value="1"/>
</dbReference>
<feature type="domain" description="SH3b" evidence="3">
    <location>
        <begin position="39"/>
        <end position="102"/>
    </location>
</feature>
<dbReference type="SMART" id="SM00287">
    <property type="entry name" value="SH3b"/>
    <property type="match status" value="1"/>
</dbReference>
<dbReference type="Gene3D" id="3.40.33.10">
    <property type="entry name" value="CAP"/>
    <property type="match status" value="1"/>
</dbReference>
<dbReference type="STRING" id="1121420.SAMN02746098_04770"/>
<evidence type="ECO:0000313" key="5">
    <source>
        <dbReference type="Proteomes" id="UP000183954"/>
    </source>
</evidence>
<dbReference type="PROSITE" id="PS51781">
    <property type="entry name" value="SH3B"/>
    <property type="match status" value="1"/>
</dbReference>
<dbReference type="AlphaFoldDB" id="A0A1M6ELR9"/>
<dbReference type="OrthoDB" id="9783944at2"/>
<dbReference type="CDD" id="cd05379">
    <property type="entry name" value="CAP_bacterial"/>
    <property type="match status" value="1"/>
</dbReference>
<feature type="chain" id="PRO_5039719353" evidence="2">
    <location>
        <begin position="25"/>
        <end position="265"/>
    </location>
</feature>
<dbReference type="Gene3D" id="2.30.30.40">
    <property type="entry name" value="SH3 Domains"/>
    <property type="match status" value="1"/>
</dbReference>
<evidence type="ECO:0000256" key="2">
    <source>
        <dbReference type="SAM" id="SignalP"/>
    </source>
</evidence>
<sequence>MNSKYLKHLSSAVISMLLTATVFASTLNAQTPFNRTNIPAQVKITAASLNVRSGPSASTIKVGLLYKGQIVDCIGKIGTWWVVHLENDTVGLITDKYANPYYPPSPAPKPTPAPEPAPTPEPTPAPAPIPTPSPEQPAIGVEEQKMLDLINAERSKAGIAPLKPDTKLMEVAKTKAEDMVDNNYFSHTSPTYGSPFDMLNKFGVTYQTAAENLAGNSTVEAAHNALMQSEGHRKNILNPSFNYIGIGIVPSPVYGKVFVQMFVGR</sequence>
<organism evidence="4 5">
    <name type="scientific">Desulfosporosinus lacus DSM 15449</name>
    <dbReference type="NCBI Taxonomy" id="1121420"/>
    <lineage>
        <taxon>Bacteria</taxon>
        <taxon>Bacillati</taxon>
        <taxon>Bacillota</taxon>
        <taxon>Clostridia</taxon>
        <taxon>Eubacteriales</taxon>
        <taxon>Desulfitobacteriaceae</taxon>
        <taxon>Desulfosporosinus</taxon>
    </lineage>
</organism>
<dbReference type="PANTHER" id="PTHR31157:SF1">
    <property type="entry name" value="SCP DOMAIN-CONTAINING PROTEIN"/>
    <property type="match status" value="1"/>
</dbReference>
<dbReference type="InterPro" id="IPR014258">
    <property type="entry name" value="CAP_domain_YkwD-like"/>
</dbReference>
<dbReference type="Pfam" id="PF00188">
    <property type="entry name" value="CAP"/>
    <property type="match status" value="1"/>
</dbReference>
<feature type="region of interest" description="Disordered" evidence="1">
    <location>
        <begin position="104"/>
        <end position="137"/>
    </location>
</feature>
<proteinExistence type="predicted"/>
<feature type="compositionally biased region" description="Pro residues" evidence="1">
    <location>
        <begin position="104"/>
        <end position="135"/>
    </location>
</feature>
<evidence type="ECO:0000313" key="4">
    <source>
        <dbReference type="EMBL" id="SHI86208.1"/>
    </source>
</evidence>
<dbReference type="NCBIfam" id="TIGR02909">
    <property type="entry name" value="spore_YkwD"/>
    <property type="match status" value="1"/>
</dbReference>
<dbReference type="Proteomes" id="UP000183954">
    <property type="component" value="Unassembled WGS sequence"/>
</dbReference>
<dbReference type="RefSeq" id="WP_073032760.1">
    <property type="nucleotide sequence ID" value="NZ_FQXJ01000027.1"/>
</dbReference>
<feature type="signal peptide" evidence="2">
    <location>
        <begin position="1"/>
        <end position="24"/>
    </location>
</feature>
<name>A0A1M6ELR9_9FIRM</name>